<keyword evidence="4" id="KW-1185">Reference proteome</keyword>
<dbReference type="AlphaFoldDB" id="W1PWZ0"/>
<dbReference type="InterPro" id="IPR001005">
    <property type="entry name" value="SANT/Myb"/>
</dbReference>
<dbReference type="KEGG" id="atr:18440553"/>
<dbReference type="GO" id="GO:0042803">
    <property type="term" value="F:protein homodimerization activity"/>
    <property type="evidence" value="ECO:0007669"/>
    <property type="project" value="EnsemblPlants"/>
</dbReference>
<dbReference type="Proteomes" id="UP000017836">
    <property type="component" value="Unassembled WGS sequence"/>
</dbReference>
<dbReference type="GO" id="GO:0045892">
    <property type="term" value="P:negative regulation of DNA-templated transcription"/>
    <property type="evidence" value="ECO:0007669"/>
    <property type="project" value="EnsemblPlants"/>
</dbReference>
<dbReference type="EMBL" id="KI392614">
    <property type="protein sequence ID" value="ERN12336.1"/>
    <property type="molecule type" value="Genomic_DNA"/>
</dbReference>
<dbReference type="OMA" id="PPRFPRW"/>
<dbReference type="Gramene" id="ERN12336">
    <property type="protein sequence ID" value="ERN12336"/>
    <property type="gene ID" value="AMTR_s00025p00072580"/>
</dbReference>
<organism evidence="3 4">
    <name type="scientific">Amborella trichopoda</name>
    <dbReference type="NCBI Taxonomy" id="13333"/>
    <lineage>
        <taxon>Eukaryota</taxon>
        <taxon>Viridiplantae</taxon>
        <taxon>Streptophyta</taxon>
        <taxon>Embryophyta</taxon>
        <taxon>Tracheophyta</taxon>
        <taxon>Spermatophyta</taxon>
        <taxon>Magnoliopsida</taxon>
        <taxon>Amborellales</taxon>
        <taxon>Amborellaceae</taxon>
        <taxon>Amborella</taxon>
    </lineage>
</organism>
<feature type="region of interest" description="Disordered" evidence="1">
    <location>
        <begin position="155"/>
        <end position="240"/>
    </location>
</feature>
<proteinExistence type="predicted"/>
<accession>W1PWZ0</accession>
<dbReference type="STRING" id="13333.W1PWZ0"/>
<dbReference type="PANTHER" id="PTHR47211">
    <property type="entry name" value="TRIHELIX TRANSCRIPTION FACTOR ASR3"/>
    <property type="match status" value="1"/>
</dbReference>
<feature type="region of interest" description="Disordered" evidence="1">
    <location>
        <begin position="1"/>
        <end position="32"/>
    </location>
</feature>
<dbReference type="GO" id="GO:0006355">
    <property type="term" value="P:regulation of DNA-templated transcription"/>
    <property type="evidence" value="ECO:0000318"/>
    <property type="project" value="GO_Central"/>
</dbReference>
<dbReference type="GO" id="GO:0050777">
    <property type="term" value="P:negative regulation of immune response"/>
    <property type="evidence" value="ECO:0007669"/>
    <property type="project" value="EnsemblPlants"/>
</dbReference>
<evidence type="ECO:0000313" key="3">
    <source>
        <dbReference type="EMBL" id="ERN12336.1"/>
    </source>
</evidence>
<dbReference type="PANTHER" id="PTHR47211:SF2">
    <property type="entry name" value="TRIHELIX TRANSCRIPTION FACTOR ASR3"/>
    <property type="match status" value="1"/>
</dbReference>
<dbReference type="GO" id="GO:0003677">
    <property type="term" value="F:DNA binding"/>
    <property type="evidence" value="ECO:0007669"/>
    <property type="project" value="EnsemblPlants"/>
</dbReference>
<protein>
    <recommendedName>
        <fullName evidence="2">Myb-like domain-containing protein</fullName>
    </recommendedName>
</protein>
<dbReference type="Gene3D" id="1.10.10.60">
    <property type="entry name" value="Homeodomain-like"/>
    <property type="match status" value="1"/>
</dbReference>
<dbReference type="eggNOG" id="ENOG502QTXI">
    <property type="taxonomic scope" value="Eukaryota"/>
</dbReference>
<dbReference type="Pfam" id="PF13837">
    <property type="entry name" value="Myb_DNA-bind_4"/>
    <property type="match status" value="1"/>
</dbReference>
<name>W1PWZ0_AMBTC</name>
<gene>
    <name evidence="3" type="ORF">AMTR_s00025p00072580</name>
</gene>
<feature type="compositionally biased region" description="Acidic residues" evidence="1">
    <location>
        <begin position="182"/>
        <end position="191"/>
    </location>
</feature>
<dbReference type="PROSITE" id="PS50090">
    <property type="entry name" value="MYB_LIKE"/>
    <property type="match status" value="1"/>
</dbReference>
<dbReference type="GO" id="GO:0005634">
    <property type="term" value="C:nucleus"/>
    <property type="evidence" value="ECO:0000318"/>
    <property type="project" value="GO_Central"/>
</dbReference>
<dbReference type="GO" id="GO:0071219">
    <property type="term" value="P:cellular response to molecule of bacterial origin"/>
    <property type="evidence" value="ECO:0007669"/>
    <property type="project" value="EnsemblPlants"/>
</dbReference>
<reference evidence="4" key="1">
    <citation type="journal article" date="2013" name="Science">
        <title>The Amborella genome and the evolution of flowering plants.</title>
        <authorList>
            <consortium name="Amborella Genome Project"/>
        </authorList>
    </citation>
    <scope>NUCLEOTIDE SEQUENCE [LARGE SCALE GENOMIC DNA]</scope>
</reference>
<evidence type="ECO:0000313" key="4">
    <source>
        <dbReference type="Proteomes" id="UP000017836"/>
    </source>
</evidence>
<evidence type="ECO:0000259" key="2">
    <source>
        <dbReference type="PROSITE" id="PS50090"/>
    </source>
</evidence>
<evidence type="ECO:0000256" key="1">
    <source>
        <dbReference type="SAM" id="MobiDB-lite"/>
    </source>
</evidence>
<dbReference type="InterPro" id="IPR044822">
    <property type="entry name" value="Myb_DNA-bind_4"/>
</dbReference>
<feature type="domain" description="Myb-like" evidence="2">
    <location>
        <begin position="35"/>
        <end position="99"/>
    </location>
</feature>
<dbReference type="OrthoDB" id="1865198at2759"/>
<dbReference type="HOGENOM" id="CLU_060472_0_0_1"/>
<sequence length="305" mass="34408">MECQHGSGQVAETRDDPISNSPSNVDPIAPPRFPRWTRQEIVVLIEGKRVEESRGRKYRVFDGGPANTESKWSSISSYCKRHGVNREPVQCRKRWSTLSRDYKRIREWERSNKDQSFWLLRNDLRRESKLPGFFDRELYDIIERAFSCGRQQGGCSSFVKEDETDPNAGRGTTEEGLFSDAELSEAQEDVPESPGKEITGSPSATPPPGMSSEKPLPPNSEKDSAPKSTGLKRTHASDDEENGFKVRRRILSILERNGRVLAAHIESHNLNCEMDRNQRSEQAQKLVGVLGKLAEALSKIADKLP</sequence>